<reference evidence="3" key="1">
    <citation type="submission" date="2023-10" db="EMBL/GenBank/DDBJ databases">
        <title>Chromosome-level genome of the transformable northern wattle, Acacia crassicarpa.</title>
        <authorList>
            <person name="Massaro I."/>
            <person name="Sinha N.R."/>
            <person name="Poethig S."/>
            <person name="Leichty A.R."/>
        </authorList>
    </citation>
    <scope>NUCLEOTIDE SEQUENCE</scope>
    <source>
        <strain evidence="3">Acra3RX</strain>
        <tissue evidence="3">Leaf</tissue>
    </source>
</reference>
<sequence length="163" mass="18460">MAASASASSSSSQVPCEKYDVFISFRGSDTRYGFLSHLMKELRRKNIDVFVDYRLERGDEISSALVKAIEGSMIALVIFSKDYASSKWCLEELVKIIECKEANQQIVIPVFYGVDPSDIRHQKGTYAKAALHDEEKFNDKVEIWRSVLKKSANLTGYDLSNFQ</sequence>
<dbReference type="FunFam" id="3.40.50.10140:FF:000007">
    <property type="entry name" value="Disease resistance protein (TIR-NBS-LRR class)"/>
    <property type="match status" value="1"/>
</dbReference>
<dbReference type="Gene3D" id="3.40.50.10140">
    <property type="entry name" value="Toll/interleukin-1 receptor homology (TIR) domain"/>
    <property type="match status" value="1"/>
</dbReference>
<name>A0AAE1JDE8_9FABA</name>
<dbReference type="Pfam" id="PF01582">
    <property type="entry name" value="TIR"/>
    <property type="match status" value="1"/>
</dbReference>
<feature type="domain" description="TIR" evidence="2">
    <location>
        <begin position="17"/>
        <end position="151"/>
    </location>
</feature>
<dbReference type="InterPro" id="IPR000157">
    <property type="entry name" value="TIR_dom"/>
</dbReference>
<dbReference type="InterPro" id="IPR035897">
    <property type="entry name" value="Toll_tir_struct_dom_sf"/>
</dbReference>
<accession>A0AAE1JDE8</accession>
<comment type="caution">
    <text evidence="3">The sequence shown here is derived from an EMBL/GenBank/DDBJ whole genome shotgun (WGS) entry which is preliminary data.</text>
</comment>
<evidence type="ECO:0000313" key="3">
    <source>
        <dbReference type="EMBL" id="KAK4268326.1"/>
    </source>
</evidence>
<dbReference type="PANTHER" id="PTHR32009">
    <property type="entry name" value="TMV RESISTANCE PROTEIN N-LIKE"/>
    <property type="match status" value="1"/>
</dbReference>
<dbReference type="Proteomes" id="UP001293593">
    <property type="component" value="Unassembled WGS sequence"/>
</dbReference>
<gene>
    <name evidence="3" type="ORF">QN277_025001</name>
</gene>
<evidence type="ECO:0000313" key="4">
    <source>
        <dbReference type="Proteomes" id="UP001293593"/>
    </source>
</evidence>
<keyword evidence="4" id="KW-1185">Reference proteome</keyword>
<dbReference type="PROSITE" id="PS50104">
    <property type="entry name" value="TIR"/>
    <property type="match status" value="1"/>
</dbReference>
<keyword evidence="1" id="KW-0520">NAD</keyword>
<organism evidence="3 4">
    <name type="scientific">Acacia crassicarpa</name>
    <name type="common">northern wattle</name>
    <dbReference type="NCBI Taxonomy" id="499986"/>
    <lineage>
        <taxon>Eukaryota</taxon>
        <taxon>Viridiplantae</taxon>
        <taxon>Streptophyta</taxon>
        <taxon>Embryophyta</taxon>
        <taxon>Tracheophyta</taxon>
        <taxon>Spermatophyta</taxon>
        <taxon>Magnoliopsida</taxon>
        <taxon>eudicotyledons</taxon>
        <taxon>Gunneridae</taxon>
        <taxon>Pentapetalae</taxon>
        <taxon>rosids</taxon>
        <taxon>fabids</taxon>
        <taxon>Fabales</taxon>
        <taxon>Fabaceae</taxon>
        <taxon>Caesalpinioideae</taxon>
        <taxon>mimosoid clade</taxon>
        <taxon>Acacieae</taxon>
        <taxon>Acacia</taxon>
    </lineage>
</organism>
<dbReference type="SUPFAM" id="SSF52200">
    <property type="entry name" value="Toll/Interleukin receptor TIR domain"/>
    <property type="match status" value="1"/>
</dbReference>
<protein>
    <recommendedName>
        <fullName evidence="2">TIR domain-containing protein</fullName>
    </recommendedName>
</protein>
<dbReference type="AlphaFoldDB" id="A0AAE1JDE8"/>
<dbReference type="EMBL" id="JAWXYG010000007">
    <property type="protein sequence ID" value="KAK4268326.1"/>
    <property type="molecule type" value="Genomic_DNA"/>
</dbReference>
<proteinExistence type="predicted"/>
<evidence type="ECO:0000256" key="1">
    <source>
        <dbReference type="ARBA" id="ARBA00023027"/>
    </source>
</evidence>
<dbReference type="SMART" id="SM00255">
    <property type="entry name" value="TIR"/>
    <property type="match status" value="1"/>
</dbReference>
<evidence type="ECO:0000259" key="2">
    <source>
        <dbReference type="PROSITE" id="PS50104"/>
    </source>
</evidence>
<dbReference type="PANTHER" id="PTHR32009:SF110">
    <property type="entry name" value="DISEASE RESISTANCE PROTEIN (TIR-NBS-LRR CLASS)"/>
    <property type="match status" value="1"/>
</dbReference>
<dbReference type="GO" id="GO:0007165">
    <property type="term" value="P:signal transduction"/>
    <property type="evidence" value="ECO:0007669"/>
    <property type="project" value="InterPro"/>
</dbReference>